<evidence type="ECO:0000313" key="1">
    <source>
        <dbReference type="EMBL" id="KAK7918614.1"/>
    </source>
</evidence>
<keyword evidence="2" id="KW-1185">Reference proteome</keyword>
<accession>A0AAW0P9K8</accession>
<proteinExistence type="predicted"/>
<reference evidence="2" key="1">
    <citation type="submission" date="2024-04" db="EMBL/GenBank/DDBJ databases">
        <title>Salinicola lusitanus LLJ914,a marine bacterium isolated from the Okinawa Trough.</title>
        <authorList>
            <person name="Li J."/>
        </authorList>
    </citation>
    <scope>NUCLEOTIDE SEQUENCE [LARGE SCALE GENOMIC DNA]</scope>
</reference>
<gene>
    <name evidence="1" type="ORF">WMY93_009898</name>
</gene>
<evidence type="ECO:0000313" key="2">
    <source>
        <dbReference type="Proteomes" id="UP001460270"/>
    </source>
</evidence>
<organism evidence="1 2">
    <name type="scientific">Mugilogobius chulae</name>
    <name type="common">yellowstripe goby</name>
    <dbReference type="NCBI Taxonomy" id="88201"/>
    <lineage>
        <taxon>Eukaryota</taxon>
        <taxon>Metazoa</taxon>
        <taxon>Chordata</taxon>
        <taxon>Craniata</taxon>
        <taxon>Vertebrata</taxon>
        <taxon>Euteleostomi</taxon>
        <taxon>Actinopterygii</taxon>
        <taxon>Neopterygii</taxon>
        <taxon>Teleostei</taxon>
        <taxon>Neoteleostei</taxon>
        <taxon>Acanthomorphata</taxon>
        <taxon>Gobiaria</taxon>
        <taxon>Gobiiformes</taxon>
        <taxon>Gobioidei</taxon>
        <taxon>Gobiidae</taxon>
        <taxon>Gobionellinae</taxon>
        <taxon>Mugilogobius</taxon>
    </lineage>
</organism>
<dbReference type="EMBL" id="JBBPFD010000007">
    <property type="protein sequence ID" value="KAK7918614.1"/>
    <property type="molecule type" value="Genomic_DNA"/>
</dbReference>
<sequence length="143" mass="16423">MVTEQLRRYDFGLLVKLTEEVDVEADVFYSITCGDAKATLFNNQLISPKSLCVLREVHSEGLEKGIRLNGTMLSDVLLSQKDHGLWKLDFYQHSKVCSNTCRSTKIDLVEPKCPEYGRDLRDLTHHSSCRLGHNHHQDRRGQH</sequence>
<comment type="caution">
    <text evidence="1">The sequence shown here is derived from an EMBL/GenBank/DDBJ whole genome shotgun (WGS) entry which is preliminary data.</text>
</comment>
<protein>
    <submittedName>
        <fullName evidence="1">Uncharacterized protein</fullName>
    </submittedName>
</protein>
<name>A0AAW0P9K8_9GOBI</name>
<dbReference type="AlphaFoldDB" id="A0AAW0P9K8"/>
<dbReference type="Proteomes" id="UP001460270">
    <property type="component" value="Unassembled WGS sequence"/>
</dbReference>